<dbReference type="EMBL" id="KQ419991">
    <property type="protein sequence ID" value="KOF81775.1"/>
    <property type="molecule type" value="Genomic_DNA"/>
</dbReference>
<gene>
    <name evidence="1" type="ORF">OCBIM_22026124mg</name>
</gene>
<dbReference type="AlphaFoldDB" id="A0A0L8GYX2"/>
<protein>
    <submittedName>
        <fullName evidence="1">Uncharacterized protein</fullName>
    </submittedName>
</protein>
<evidence type="ECO:0000313" key="1">
    <source>
        <dbReference type="EMBL" id="KOF81775.1"/>
    </source>
</evidence>
<name>A0A0L8GYX2_OCTBM</name>
<sequence length="52" mass="6609">MEIVESVKKKIEKENKREIERRRWRERERESLFHSAFVCSIEMFNIMKQFYI</sequence>
<reference evidence="1" key="1">
    <citation type="submission" date="2015-07" db="EMBL/GenBank/DDBJ databases">
        <title>MeaNS - Measles Nucleotide Surveillance Program.</title>
        <authorList>
            <person name="Tran T."/>
            <person name="Druce J."/>
        </authorList>
    </citation>
    <scope>NUCLEOTIDE SEQUENCE</scope>
    <source>
        <strain evidence="1">UCB-OBI-ISO-001</strain>
        <tissue evidence="1">Gonad</tissue>
    </source>
</reference>
<proteinExistence type="predicted"/>
<accession>A0A0L8GYX2</accession>
<organism evidence="1">
    <name type="scientific">Octopus bimaculoides</name>
    <name type="common">California two-spotted octopus</name>
    <dbReference type="NCBI Taxonomy" id="37653"/>
    <lineage>
        <taxon>Eukaryota</taxon>
        <taxon>Metazoa</taxon>
        <taxon>Spiralia</taxon>
        <taxon>Lophotrochozoa</taxon>
        <taxon>Mollusca</taxon>
        <taxon>Cephalopoda</taxon>
        <taxon>Coleoidea</taxon>
        <taxon>Octopodiformes</taxon>
        <taxon>Octopoda</taxon>
        <taxon>Incirrata</taxon>
        <taxon>Octopodidae</taxon>
        <taxon>Octopus</taxon>
    </lineage>
</organism>